<proteinExistence type="predicted"/>
<dbReference type="EMBL" id="JGYD01000025">
    <property type="protein sequence ID" value="KSV17311.1"/>
    <property type="molecule type" value="Genomic_DNA"/>
</dbReference>
<reference evidence="1 2" key="1">
    <citation type="journal article" date="2015" name="Sci. Rep.">
        <title>A comparative genomics and reductive dehalogenase gene transcription study of two chloroethene-respiring bacteria, Dehalococcoides mccartyi strains MB and 11a.</title>
        <authorList>
            <person name="Low A."/>
            <person name="Shen Z."/>
            <person name="Cheng D."/>
            <person name="Rogers M.J."/>
            <person name="Lee P.K."/>
            <person name="He J."/>
        </authorList>
    </citation>
    <scope>NUCLEOTIDE SEQUENCE [LARGE SCALE GENOMIC DNA]</scope>
    <source>
        <strain evidence="1 2">MB</strain>
    </source>
</reference>
<dbReference type="Proteomes" id="UP000053577">
    <property type="component" value="Unassembled WGS sequence"/>
</dbReference>
<gene>
    <name evidence="1" type="ORF">DA01_07740</name>
</gene>
<protein>
    <recommendedName>
        <fullName evidence="3">Zona occludens toxin N-terminal domain-containing protein</fullName>
    </recommendedName>
</protein>
<evidence type="ECO:0000313" key="1">
    <source>
        <dbReference type="EMBL" id="KSV17311.1"/>
    </source>
</evidence>
<evidence type="ECO:0000313" key="2">
    <source>
        <dbReference type="Proteomes" id="UP000053577"/>
    </source>
</evidence>
<dbReference type="PATRIC" id="fig|61435.5.peg.1518"/>
<name>A0A0V8M0L9_9CHLR</name>
<dbReference type="AlphaFoldDB" id="A0A0V8M0L9"/>
<accession>A0A0V8M0L9</accession>
<sequence length="269" mass="31565">MPFNWGFIGPEGSGKSIGMTYLDVLHLAKNGQVATFPGYNIYLRQERDSEGQRILLSHPVTMEQMIMTPIENFRGHIVSIDEIDNFMDSSRSMSMFNLLMSYIAKQRRKSGMGFNYTIQEWGDLYYRMRNKTHLLTLCWDLYWSPWGKDRKLERGEIIRWVTFDCLGFFTGKPWSQLKTKLLTAKPIREYYDTFAAVDIFEGMKKFEIIKPTTRIDLRPGQLEEEPLSPKDEVEHREMDRRIMDDLIEQGVTPKTMGVVHKRLARDKSL</sequence>
<dbReference type="RefSeq" id="WP_058292720.1">
    <property type="nucleotide sequence ID" value="NZ_CP019865.1"/>
</dbReference>
<comment type="caution">
    <text evidence="1">The sequence shown here is derived from an EMBL/GenBank/DDBJ whole genome shotgun (WGS) entry which is preliminary data.</text>
</comment>
<evidence type="ECO:0008006" key="3">
    <source>
        <dbReference type="Google" id="ProtNLM"/>
    </source>
</evidence>
<organism evidence="1 2">
    <name type="scientific">Dehalococcoides mccartyi</name>
    <dbReference type="NCBI Taxonomy" id="61435"/>
    <lineage>
        <taxon>Bacteria</taxon>
        <taxon>Bacillati</taxon>
        <taxon>Chloroflexota</taxon>
        <taxon>Dehalococcoidia</taxon>
        <taxon>Dehalococcoidales</taxon>
        <taxon>Dehalococcoidaceae</taxon>
        <taxon>Dehalococcoides</taxon>
    </lineage>
</organism>